<gene>
    <name evidence="4" type="ORF">DCG58_00065</name>
</gene>
<dbReference type="InterPro" id="IPR036388">
    <property type="entry name" value="WH-like_DNA-bd_sf"/>
</dbReference>
<dbReference type="GO" id="GO:0006355">
    <property type="term" value="P:regulation of DNA-templated transcription"/>
    <property type="evidence" value="ECO:0007669"/>
    <property type="project" value="InterPro"/>
</dbReference>
<proteinExistence type="predicted"/>
<accession>A0A3B9GSU4</accession>
<sequence>NALEAVASRLRRRFAEVGEDDILHTVRGVGYLFGNRRVS</sequence>
<evidence type="ECO:0000313" key="4">
    <source>
        <dbReference type="EMBL" id="HAE25530.1"/>
    </source>
</evidence>
<dbReference type="GO" id="GO:0003677">
    <property type="term" value="F:DNA binding"/>
    <property type="evidence" value="ECO:0007669"/>
    <property type="project" value="UniProtKB-UniRule"/>
</dbReference>
<dbReference type="EMBL" id="DMAN01000001">
    <property type="protein sequence ID" value="HAE25530.1"/>
    <property type="molecule type" value="Genomic_DNA"/>
</dbReference>
<protein>
    <submittedName>
        <fullName evidence="4">DNA-binding response regulator</fullName>
    </submittedName>
</protein>
<feature type="domain" description="OmpR/PhoB-type" evidence="3">
    <location>
        <begin position="1"/>
        <end position="35"/>
    </location>
</feature>
<keyword evidence="1 2" id="KW-0238">DNA-binding</keyword>
<dbReference type="InterPro" id="IPR016032">
    <property type="entry name" value="Sig_transdc_resp-reg_C-effctor"/>
</dbReference>
<evidence type="ECO:0000313" key="5">
    <source>
        <dbReference type="Proteomes" id="UP000259610"/>
    </source>
</evidence>
<feature type="DNA-binding region" description="OmpR/PhoB-type" evidence="2">
    <location>
        <begin position="1"/>
        <end position="35"/>
    </location>
</feature>
<dbReference type="AlphaFoldDB" id="A0A3B9GSU4"/>
<evidence type="ECO:0000256" key="2">
    <source>
        <dbReference type="PROSITE-ProRule" id="PRU01091"/>
    </source>
</evidence>
<feature type="non-terminal residue" evidence="4">
    <location>
        <position position="1"/>
    </location>
</feature>
<comment type="caution">
    <text evidence="4">The sequence shown here is derived from an EMBL/GenBank/DDBJ whole genome shotgun (WGS) entry which is preliminary data.</text>
</comment>
<dbReference type="InterPro" id="IPR001867">
    <property type="entry name" value="OmpR/PhoB-type_DNA-bd"/>
</dbReference>
<evidence type="ECO:0000256" key="1">
    <source>
        <dbReference type="ARBA" id="ARBA00023125"/>
    </source>
</evidence>
<dbReference type="Proteomes" id="UP000259610">
    <property type="component" value="Unassembled WGS sequence"/>
</dbReference>
<dbReference type="SUPFAM" id="SSF46894">
    <property type="entry name" value="C-terminal effector domain of the bipartite response regulators"/>
    <property type="match status" value="1"/>
</dbReference>
<evidence type="ECO:0000259" key="3">
    <source>
        <dbReference type="PROSITE" id="PS51755"/>
    </source>
</evidence>
<reference evidence="4 5" key="1">
    <citation type="journal article" date="2018" name="Nat. Biotechnol.">
        <title>A standardized bacterial taxonomy based on genome phylogeny substantially revises the tree of life.</title>
        <authorList>
            <person name="Parks D.H."/>
            <person name="Chuvochina M."/>
            <person name="Waite D.W."/>
            <person name="Rinke C."/>
            <person name="Skarshewski A."/>
            <person name="Chaumeil P.A."/>
            <person name="Hugenholtz P."/>
        </authorList>
    </citation>
    <scope>NUCLEOTIDE SEQUENCE [LARGE SCALE GENOMIC DNA]</scope>
    <source>
        <strain evidence="4">UBA8733</strain>
    </source>
</reference>
<name>A0A3B9GSU4_9PROT</name>
<organism evidence="4 5">
    <name type="scientific">Hyphomonas adhaerens</name>
    <dbReference type="NCBI Taxonomy" id="81029"/>
    <lineage>
        <taxon>Bacteria</taxon>
        <taxon>Pseudomonadati</taxon>
        <taxon>Pseudomonadota</taxon>
        <taxon>Alphaproteobacteria</taxon>
        <taxon>Hyphomonadales</taxon>
        <taxon>Hyphomonadaceae</taxon>
        <taxon>Hyphomonas</taxon>
    </lineage>
</organism>
<dbReference type="PROSITE" id="PS51755">
    <property type="entry name" value="OMPR_PHOB"/>
    <property type="match status" value="1"/>
</dbReference>
<dbReference type="GO" id="GO:0000160">
    <property type="term" value="P:phosphorelay signal transduction system"/>
    <property type="evidence" value="ECO:0007669"/>
    <property type="project" value="InterPro"/>
</dbReference>
<dbReference type="Gene3D" id="1.10.10.10">
    <property type="entry name" value="Winged helix-like DNA-binding domain superfamily/Winged helix DNA-binding domain"/>
    <property type="match status" value="1"/>
</dbReference>